<sequence>MDFIFMLTHHDKTVQNCLDVYDSLSGIGLKHVGFKDVGVDKATLKELTRRIKADGCIAYVEVVSQTPETIRQSITASAELGVDRVLGGQDIKLAMDTFKGGGPSYYPFPGKPIGHPTKLGGTAVDVEADCRRAVTSGCPGVDLLAYRATEADPLDLIRAARRGVGDNGYLIVAGSIDSPARIKAVASAGADAFTIGSAVFEEAFAQGVKGVRDQCKAVLRATGT</sequence>
<gene>
    <name evidence="1" type="ORF">JHL16_14345</name>
</gene>
<protein>
    <submittedName>
        <fullName evidence="1">4-hydroxythreonine-4-phosphate dehydrogenase</fullName>
    </submittedName>
</protein>
<accession>A0ACC5R4F0</accession>
<keyword evidence="2" id="KW-1185">Reference proteome</keyword>
<dbReference type="EMBL" id="JAENHL010000007">
    <property type="protein sequence ID" value="MBK1867534.1"/>
    <property type="molecule type" value="Genomic_DNA"/>
</dbReference>
<evidence type="ECO:0000313" key="1">
    <source>
        <dbReference type="EMBL" id="MBK1867534.1"/>
    </source>
</evidence>
<name>A0ACC5R4F0_9HYPH</name>
<comment type="caution">
    <text evidence="1">The sequence shown here is derived from an EMBL/GenBank/DDBJ whole genome shotgun (WGS) entry which is preliminary data.</text>
</comment>
<evidence type="ECO:0000313" key="2">
    <source>
        <dbReference type="Proteomes" id="UP000616151"/>
    </source>
</evidence>
<organism evidence="1 2">
    <name type="scientific">Taklimakanibacter albus</name>
    <dbReference type="NCBI Taxonomy" id="2800327"/>
    <lineage>
        <taxon>Bacteria</taxon>
        <taxon>Pseudomonadati</taxon>
        <taxon>Pseudomonadota</taxon>
        <taxon>Alphaproteobacteria</taxon>
        <taxon>Hyphomicrobiales</taxon>
        <taxon>Aestuariivirgaceae</taxon>
        <taxon>Taklimakanibacter</taxon>
    </lineage>
</organism>
<dbReference type="Proteomes" id="UP000616151">
    <property type="component" value="Unassembled WGS sequence"/>
</dbReference>
<proteinExistence type="predicted"/>
<reference evidence="1" key="1">
    <citation type="submission" date="2021-01" db="EMBL/GenBank/DDBJ databases">
        <authorList>
            <person name="Sun Q."/>
        </authorList>
    </citation>
    <scope>NUCLEOTIDE SEQUENCE</scope>
    <source>
        <strain evidence="1">YIM B02566</strain>
    </source>
</reference>